<dbReference type="FunCoup" id="A0A6L2PS58">
    <property type="interactions" value="1259"/>
</dbReference>
<dbReference type="GO" id="GO:0034388">
    <property type="term" value="C:Pwp2p-containing subcomplex of 90S preribosome"/>
    <property type="evidence" value="ECO:0007669"/>
    <property type="project" value="TreeGrafter"/>
</dbReference>
<evidence type="ECO:0000256" key="6">
    <source>
        <dbReference type="SAM" id="MobiDB-lite"/>
    </source>
</evidence>
<evidence type="ECO:0000256" key="1">
    <source>
        <dbReference type="ARBA" id="ARBA00004604"/>
    </source>
</evidence>
<keyword evidence="4" id="KW-0677">Repeat</keyword>
<proteinExistence type="inferred from homology"/>
<dbReference type="InterPro" id="IPR056907">
    <property type="entry name" value="UTP6_C"/>
</dbReference>
<dbReference type="InterPro" id="IPR013949">
    <property type="entry name" value="Utp6"/>
</dbReference>
<dbReference type="Proteomes" id="UP000502823">
    <property type="component" value="Unassembled WGS sequence"/>
</dbReference>
<comment type="caution">
    <text evidence="9">The sequence shown here is derived from an EMBL/GenBank/DDBJ whole genome shotgun (WGS) entry which is preliminary data.</text>
</comment>
<evidence type="ECO:0000313" key="10">
    <source>
        <dbReference type="Proteomes" id="UP000502823"/>
    </source>
</evidence>
<evidence type="ECO:0000256" key="5">
    <source>
        <dbReference type="ARBA" id="ARBA00023242"/>
    </source>
</evidence>
<dbReference type="EMBL" id="BLKM01000381">
    <property type="protein sequence ID" value="GFG32697.1"/>
    <property type="molecule type" value="Genomic_DNA"/>
</dbReference>
<dbReference type="GO" id="GO:0030515">
    <property type="term" value="F:snoRNA binding"/>
    <property type="evidence" value="ECO:0007669"/>
    <property type="project" value="InterPro"/>
</dbReference>
<gene>
    <name evidence="9" type="ORF">Cfor_12514</name>
</gene>
<sequence>MAEFVEYRAEGMIPELEQLEHIRLFEKHEIRTIVRKRKEFEYKIQRRTKCKEDYLRYIQYEMDLLKLLRLRREKKGITQKKADIEFIITNRVNRLFKQAIQRFKEDVKLWMSYIKFCKQMHFHSCVSRTLVQMLQVHSDKPNLWCFAAKWEFEESQSVENARQFLLRGLRFHPESKVLYAEAFRLELQYAAMKQQEQHEKETEDNGARGVLEGRLAEVIYESAINKIHDVRFMIELLIIAQEYNFTKKLQLKMVRYLIDTFSNDELTWDIMARRELQGLTYLDTPFQEESSLNTAPHGTIETDEDRENSKTSLKQRIKQCCGVYVAVLKQLPTVRMWSLYLEMLLELNQDLTELPKFKKNLLRDAFKGAHNAGCMQEKYYLLWVDMLKSQGKFNKLEGVLRKATESIPSSVELWQQLLYHHLSKDNESVGLAVFRDATAQLGKSSEATVPLWKTMLHYYQANDTHKAEQMFQDGVVQGPAVSLHLKPVYMEWLVSVKGIVEARKIYESLSIRPPLCLELHTKMAALESAQPHRSVKHVRRCYEVACSQFGSSNTDVWLEYIKFEQNGGDAKRVSDIYMRAVKNLDPLYTDSFVSEFSLLKTAMTMPS</sequence>
<reference evidence="10" key="1">
    <citation type="submission" date="2020-01" db="EMBL/GenBank/DDBJ databases">
        <title>Draft genome sequence of the Termite Coptotermes fromosanus.</title>
        <authorList>
            <person name="Itakura S."/>
            <person name="Yosikawa Y."/>
            <person name="Umezawa K."/>
        </authorList>
    </citation>
    <scope>NUCLEOTIDE SEQUENCE [LARGE SCALE GENOMIC DNA]</scope>
</reference>
<dbReference type="PANTHER" id="PTHR23271:SF1">
    <property type="entry name" value="U3 SMALL NUCLEOLAR RNA-ASSOCIATED PROTEIN 6 HOMOLOG"/>
    <property type="match status" value="1"/>
</dbReference>
<dbReference type="PANTHER" id="PTHR23271">
    <property type="entry name" value="HEPATOCELLULAR CARCINOMA-ASSOCIATED ANTIGEN 66"/>
    <property type="match status" value="1"/>
</dbReference>
<keyword evidence="5" id="KW-0539">Nucleus</keyword>
<evidence type="ECO:0000256" key="4">
    <source>
        <dbReference type="ARBA" id="ARBA00022737"/>
    </source>
</evidence>
<dbReference type="Pfam" id="PF08640">
    <property type="entry name" value="U3_assoc_6"/>
    <property type="match status" value="1"/>
</dbReference>
<name>A0A6L2PS58_COPFO</name>
<dbReference type="InterPro" id="IPR003107">
    <property type="entry name" value="HAT"/>
</dbReference>
<keyword evidence="3" id="KW-0698">rRNA processing</keyword>
<dbReference type="AlphaFoldDB" id="A0A6L2PS58"/>
<feature type="domain" description="U3 small nucleolar RNA-associated protein 6 N-terminal" evidence="7">
    <location>
        <begin position="10"/>
        <end position="91"/>
    </location>
</feature>
<comment type="subcellular location">
    <subcellularLocation>
        <location evidence="1">Nucleus</location>
        <location evidence="1">Nucleolus</location>
    </subcellularLocation>
</comment>
<dbReference type="InterPro" id="IPR055347">
    <property type="entry name" value="UTP6_N"/>
</dbReference>
<dbReference type="GO" id="GO:0032040">
    <property type="term" value="C:small-subunit processome"/>
    <property type="evidence" value="ECO:0007669"/>
    <property type="project" value="TreeGrafter"/>
</dbReference>
<dbReference type="SUPFAM" id="SSF48452">
    <property type="entry name" value="TPR-like"/>
    <property type="match status" value="2"/>
</dbReference>
<accession>A0A6L2PS58</accession>
<feature type="region of interest" description="Disordered" evidence="6">
    <location>
        <begin position="289"/>
        <end position="308"/>
    </location>
</feature>
<dbReference type="InterPro" id="IPR011990">
    <property type="entry name" value="TPR-like_helical_dom_sf"/>
</dbReference>
<dbReference type="OrthoDB" id="28112at2759"/>
<feature type="domain" description="U3 small nucleolar RNA-associated protein 6 homolog C-terminal" evidence="8">
    <location>
        <begin position="319"/>
        <end position="584"/>
    </location>
</feature>
<dbReference type="SMART" id="SM00386">
    <property type="entry name" value="HAT"/>
    <property type="match status" value="8"/>
</dbReference>
<comment type="similarity">
    <text evidence="2">Belongs to the UTP6 family.</text>
</comment>
<dbReference type="InParanoid" id="A0A6L2PS58"/>
<evidence type="ECO:0000256" key="3">
    <source>
        <dbReference type="ARBA" id="ARBA00022552"/>
    </source>
</evidence>
<evidence type="ECO:0000256" key="2">
    <source>
        <dbReference type="ARBA" id="ARBA00010734"/>
    </source>
</evidence>
<evidence type="ECO:0000259" key="7">
    <source>
        <dbReference type="Pfam" id="PF08640"/>
    </source>
</evidence>
<dbReference type="Gene3D" id="1.25.40.10">
    <property type="entry name" value="Tetratricopeptide repeat domain"/>
    <property type="match status" value="3"/>
</dbReference>
<dbReference type="GO" id="GO:0000462">
    <property type="term" value="P:maturation of SSU-rRNA from tricistronic rRNA transcript (SSU-rRNA, 5.8S rRNA, LSU-rRNA)"/>
    <property type="evidence" value="ECO:0007669"/>
    <property type="project" value="InterPro"/>
</dbReference>
<evidence type="ECO:0000313" key="9">
    <source>
        <dbReference type="EMBL" id="GFG32697.1"/>
    </source>
</evidence>
<protein>
    <recommendedName>
        <fullName evidence="11">U3 small nucleolar RNA-associated protein 6 homolog</fullName>
    </recommendedName>
</protein>
<keyword evidence="10" id="KW-1185">Reference proteome</keyword>
<dbReference type="Pfam" id="PF24892">
    <property type="entry name" value="UTP6_C"/>
    <property type="match status" value="1"/>
</dbReference>
<evidence type="ECO:0008006" key="11">
    <source>
        <dbReference type="Google" id="ProtNLM"/>
    </source>
</evidence>
<evidence type="ECO:0000259" key="8">
    <source>
        <dbReference type="Pfam" id="PF24892"/>
    </source>
</evidence>
<organism evidence="9 10">
    <name type="scientific">Coptotermes formosanus</name>
    <name type="common">Formosan subterranean termite</name>
    <dbReference type="NCBI Taxonomy" id="36987"/>
    <lineage>
        <taxon>Eukaryota</taxon>
        <taxon>Metazoa</taxon>
        <taxon>Ecdysozoa</taxon>
        <taxon>Arthropoda</taxon>
        <taxon>Hexapoda</taxon>
        <taxon>Insecta</taxon>
        <taxon>Pterygota</taxon>
        <taxon>Neoptera</taxon>
        <taxon>Polyneoptera</taxon>
        <taxon>Dictyoptera</taxon>
        <taxon>Blattodea</taxon>
        <taxon>Blattoidea</taxon>
        <taxon>Termitoidae</taxon>
        <taxon>Rhinotermitidae</taxon>
        <taxon>Coptotermes</taxon>
    </lineage>
</organism>